<feature type="region of interest" description="Disordered" evidence="1">
    <location>
        <begin position="46"/>
        <end position="95"/>
    </location>
</feature>
<dbReference type="AlphaFoldDB" id="A0A2A6B4F1"/>
<sequence length="118" mass="12735">MLPLDYDVPPSKQSAAPPVPANGRKEDVEVVISTCYSDAVISCISREPRSSRSKTSPWTVPFRDGLPPSSPSLSAIPPMKSPDKQELFNDADRGEPHDFGAWMARVVGAGRDSIAANR</sequence>
<protein>
    <submittedName>
        <fullName evidence="2">Uncharacterized protein</fullName>
    </submittedName>
</protein>
<name>A0A2A6B4F1_PRIPA</name>
<reference evidence="2" key="2">
    <citation type="submission" date="2022-06" db="UniProtKB">
        <authorList>
            <consortium name="EnsemblMetazoa"/>
        </authorList>
    </citation>
    <scope>IDENTIFICATION</scope>
    <source>
        <strain evidence="2">PS312</strain>
    </source>
</reference>
<evidence type="ECO:0000313" key="3">
    <source>
        <dbReference type="Proteomes" id="UP000005239"/>
    </source>
</evidence>
<evidence type="ECO:0000256" key="1">
    <source>
        <dbReference type="SAM" id="MobiDB-lite"/>
    </source>
</evidence>
<keyword evidence="3" id="KW-1185">Reference proteome</keyword>
<gene>
    <name evidence="2" type="primary">WBGene00276573</name>
</gene>
<accession>A0A2A6B4F1</accession>
<feature type="region of interest" description="Disordered" evidence="1">
    <location>
        <begin position="1"/>
        <end position="23"/>
    </location>
</feature>
<proteinExistence type="predicted"/>
<feature type="compositionally biased region" description="Basic and acidic residues" evidence="1">
    <location>
        <begin position="81"/>
        <end position="95"/>
    </location>
</feature>
<evidence type="ECO:0000313" key="2">
    <source>
        <dbReference type="EnsemblMetazoa" id="PPA38204.1"/>
    </source>
</evidence>
<accession>A0A8R1USZ6</accession>
<dbReference type="Proteomes" id="UP000005239">
    <property type="component" value="Unassembled WGS sequence"/>
</dbReference>
<reference evidence="3" key="1">
    <citation type="journal article" date="2008" name="Nat. Genet.">
        <title>The Pristionchus pacificus genome provides a unique perspective on nematode lifestyle and parasitism.</title>
        <authorList>
            <person name="Dieterich C."/>
            <person name="Clifton S.W."/>
            <person name="Schuster L.N."/>
            <person name="Chinwalla A."/>
            <person name="Delehaunty K."/>
            <person name="Dinkelacker I."/>
            <person name="Fulton L."/>
            <person name="Fulton R."/>
            <person name="Godfrey J."/>
            <person name="Minx P."/>
            <person name="Mitreva M."/>
            <person name="Roeseler W."/>
            <person name="Tian H."/>
            <person name="Witte H."/>
            <person name="Yang S.P."/>
            <person name="Wilson R.K."/>
            <person name="Sommer R.J."/>
        </authorList>
    </citation>
    <scope>NUCLEOTIDE SEQUENCE [LARGE SCALE GENOMIC DNA]</scope>
    <source>
        <strain evidence="3">PS312</strain>
    </source>
</reference>
<dbReference type="EnsemblMetazoa" id="PPA38204.1">
    <property type="protein sequence ID" value="PPA38204.1"/>
    <property type="gene ID" value="WBGene00276573"/>
</dbReference>
<organism evidence="2 3">
    <name type="scientific">Pristionchus pacificus</name>
    <name type="common">Parasitic nematode worm</name>
    <dbReference type="NCBI Taxonomy" id="54126"/>
    <lineage>
        <taxon>Eukaryota</taxon>
        <taxon>Metazoa</taxon>
        <taxon>Ecdysozoa</taxon>
        <taxon>Nematoda</taxon>
        <taxon>Chromadorea</taxon>
        <taxon>Rhabditida</taxon>
        <taxon>Rhabditina</taxon>
        <taxon>Diplogasteromorpha</taxon>
        <taxon>Diplogasteroidea</taxon>
        <taxon>Neodiplogasteridae</taxon>
        <taxon>Pristionchus</taxon>
    </lineage>
</organism>